<dbReference type="PROSITE" id="PS50048">
    <property type="entry name" value="ZN2_CY6_FUNGAL_2"/>
    <property type="match status" value="1"/>
</dbReference>
<evidence type="ECO:0000256" key="3">
    <source>
        <dbReference type="ARBA" id="ARBA00023015"/>
    </source>
</evidence>
<dbReference type="GO" id="GO:0003677">
    <property type="term" value="F:DNA binding"/>
    <property type="evidence" value="ECO:0007669"/>
    <property type="project" value="UniProtKB-KW"/>
</dbReference>
<gene>
    <name evidence="9" type="ORF">LTR84_001813</name>
</gene>
<dbReference type="Gene3D" id="4.10.240.10">
    <property type="entry name" value="Zn(2)-C6 fungal-type DNA-binding domain"/>
    <property type="match status" value="1"/>
</dbReference>
<evidence type="ECO:0000256" key="2">
    <source>
        <dbReference type="ARBA" id="ARBA00022833"/>
    </source>
</evidence>
<dbReference type="InterPro" id="IPR052360">
    <property type="entry name" value="Transcr_Regulatory_Proteins"/>
</dbReference>
<dbReference type="SUPFAM" id="SSF57701">
    <property type="entry name" value="Zn2/Cys6 DNA-binding domain"/>
    <property type="match status" value="1"/>
</dbReference>
<keyword evidence="6" id="KW-0539">Nucleus</keyword>
<dbReference type="EMBL" id="JAVRRD010000011">
    <property type="protein sequence ID" value="KAK5053851.1"/>
    <property type="molecule type" value="Genomic_DNA"/>
</dbReference>
<keyword evidence="3" id="KW-0805">Transcription regulation</keyword>
<evidence type="ECO:0000313" key="10">
    <source>
        <dbReference type="Proteomes" id="UP001358417"/>
    </source>
</evidence>
<proteinExistence type="predicted"/>
<dbReference type="PROSITE" id="PS00463">
    <property type="entry name" value="ZN2_CY6_FUNGAL_1"/>
    <property type="match status" value="1"/>
</dbReference>
<dbReference type="InterPro" id="IPR001138">
    <property type="entry name" value="Zn2Cys6_DnaBD"/>
</dbReference>
<reference evidence="9 10" key="1">
    <citation type="submission" date="2023-08" db="EMBL/GenBank/DDBJ databases">
        <title>Black Yeasts Isolated from many extreme environments.</title>
        <authorList>
            <person name="Coleine C."/>
            <person name="Stajich J.E."/>
            <person name="Selbmann L."/>
        </authorList>
    </citation>
    <scope>NUCLEOTIDE SEQUENCE [LARGE SCALE GENOMIC DNA]</scope>
    <source>
        <strain evidence="9 10">CCFEE 5792</strain>
    </source>
</reference>
<feature type="domain" description="Zn(2)-C6 fungal-type" evidence="8">
    <location>
        <begin position="38"/>
        <end position="67"/>
    </location>
</feature>
<dbReference type="GO" id="GO:0008270">
    <property type="term" value="F:zinc ion binding"/>
    <property type="evidence" value="ECO:0007669"/>
    <property type="project" value="InterPro"/>
</dbReference>
<evidence type="ECO:0000259" key="8">
    <source>
        <dbReference type="PROSITE" id="PS50048"/>
    </source>
</evidence>
<evidence type="ECO:0000256" key="7">
    <source>
        <dbReference type="SAM" id="MobiDB-lite"/>
    </source>
</evidence>
<keyword evidence="1" id="KW-0479">Metal-binding</keyword>
<comment type="caution">
    <text evidence="9">The sequence shown here is derived from an EMBL/GenBank/DDBJ whole genome shotgun (WGS) entry which is preliminary data.</text>
</comment>
<evidence type="ECO:0000313" key="9">
    <source>
        <dbReference type="EMBL" id="KAK5053851.1"/>
    </source>
</evidence>
<name>A0AAV9NBK6_9EURO</name>
<feature type="region of interest" description="Disordered" evidence="7">
    <location>
        <begin position="1"/>
        <end position="30"/>
    </location>
</feature>
<dbReference type="GeneID" id="89970029"/>
<keyword evidence="2" id="KW-0862">Zinc</keyword>
<evidence type="ECO:0000256" key="4">
    <source>
        <dbReference type="ARBA" id="ARBA00023125"/>
    </source>
</evidence>
<keyword evidence="5" id="KW-0804">Transcription</keyword>
<accession>A0AAV9NBK6</accession>
<dbReference type="PANTHER" id="PTHR36206:SF13">
    <property type="entry name" value="TRANSCRIPTIONAL REGULATORY PROTEIN MOC3"/>
    <property type="match status" value="1"/>
</dbReference>
<dbReference type="CDD" id="cd00067">
    <property type="entry name" value="GAL4"/>
    <property type="match status" value="1"/>
</dbReference>
<dbReference type="InterPro" id="IPR036864">
    <property type="entry name" value="Zn2-C6_fun-type_DNA-bd_sf"/>
</dbReference>
<dbReference type="Pfam" id="PF00172">
    <property type="entry name" value="Zn_clus"/>
    <property type="match status" value="1"/>
</dbReference>
<evidence type="ECO:0000256" key="5">
    <source>
        <dbReference type="ARBA" id="ARBA00023163"/>
    </source>
</evidence>
<keyword evidence="10" id="KW-1185">Reference proteome</keyword>
<keyword evidence="4" id="KW-0238">DNA-binding</keyword>
<dbReference type="RefSeq" id="XP_064706976.1">
    <property type="nucleotide sequence ID" value="XM_064845431.1"/>
</dbReference>
<sequence>MSSSEEDGSTSEHPPRRASHLPTDRGRTKKWAPKTFNGCLTCKKRRIKCDEGKPSCQRCLKSNLDCSGYAPPKIRLFEPAPMSTPTPPPMSAQMSAKGTSTISARSQASNTLQFQSYLDNYPHPHNLALAPSFGTDEDYRSFQFFLEKTSSLISVYSQPYLWTVLLPQATFRQPAIKHSILALATLHQSLTNLESTVAARENHAFMSHYNLAIRALVTDKPPVDVVLTTCVIFWALENFNGSGEAAFDHMKAAIKILGEWKATKRPDDPSNDLITKYIEPTICEGIKFASKLRVDQLQDQMKALSLSTQDYRVLNLEHPAFEDLEQAERYLRDCIMEILRLTMTLKSLTPTLRDQIEELEARLNKWMHLFQPLTATGPVSQRKMLVVHDIAAYCLLSRLKLKAGISDPKTIQPGRDRYAFIVVEVEDMLKYDPYCTELNQKPAPLLGFVPAVFLAATTAPKAQTRQRAINALRLLDAMHGPWCGRLAASVAEVMLEISQQFSLAVTELDIEQMNFEYDLQKGQLRLFWQPDDEHLQGFSYVKELDLPHVSWADGQRLPELIQYFGYCKL</sequence>
<protein>
    <recommendedName>
        <fullName evidence="8">Zn(2)-C6 fungal-type domain-containing protein</fullName>
    </recommendedName>
</protein>
<evidence type="ECO:0000256" key="1">
    <source>
        <dbReference type="ARBA" id="ARBA00022723"/>
    </source>
</evidence>
<organism evidence="9 10">
    <name type="scientific">Exophiala bonariae</name>
    <dbReference type="NCBI Taxonomy" id="1690606"/>
    <lineage>
        <taxon>Eukaryota</taxon>
        <taxon>Fungi</taxon>
        <taxon>Dikarya</taxon>
        <taxon>Ascomycota</taxon>
        <taxon>Pezizomycotina</taxon>
        <taxon>Eurotiomycetes</taxon>
        <taxon>Chaetothyriomycetidae</taxon>
        <taxon>Chaetothyriales</taxon>
        <taxon>Herpotrichiellaceae</taxon>
        <taxon>Exophiala</taxon>
    </lineage>
</organism>
<dbReference type="PANTHER" id="PTHR36206">
    <property type="entry name" value="ASPERCRYPTIN BIOSYNTHESIS CLUSTER-SPECIFIC TRANSCRIPTION REGULATOR ATNN-RELATED"/>
    <property type="match status" value="1"/>
</dbReference>
<dbReference type="Proteomes" id="UP001358417">
    <property type="component" value="Unassembled WGS sequence"/>
</dbReference>
<dbReference type="GO" id="GO:0000981">
    <property type="term" value="F:DNA-binding transcription factor activity, RNA polymerase II-specific"/>
    <property type="evidence" value="ECO:0007669"/>
    <property type="project" value="InterPro"/>
</dbReference>
<evidence type="ECO:0000256" key="6">
    <source>
        <dbReference type="ARBA" id="ARBA00023242"/>
    </source>
</evidence>
<dbReference type="SMART" id="SM00066">
    <property type="entry name" value="GAL4"/>
    <property type="match status" value="1"/>
</dbReference>
<dbReference type="AlphaFoldDB" id="A0AAV9NBK6"/>